<gene>
    <name evidence="3" type="ORF">G9U51_01840</name>
</gene>
<organism evidence="3 4">
    <name type="scientific">Metallococcus carri</name>
    <dbReference type="NCBI Taxonomy" id="1656884"/>
    <lineage>
        <taxon>Bacteria</taxon>
        <taxon>Bacillati</taxon>
        <taxon>Actinomycetota</taxon>
        <taxon>Actinomycetes</taxon>
        <taxon>Micrococcales</taxon>
        <taxon>Dermacoccaceae</taxon>
        <taxon>Metallococcus</taxon>
    </lineage>
</organism>
<protein>
    <submittedName>
        <fullName evidence="3">YqgE/AlgH family protein</fullName>
    </submittedName>
</protein>
<accession>A0A967B4L2</accession>
<dbReference type="GO" id="GO:0005829">
    <property type="term" value="C:cytosol"/>
    <property type="evidence" value="ECO:0007669"/>
    <property type="project" value="TreeGrafter"/>
</dbReference>
<comment type="caution">
    <text evidence="3">The sequence shown here is derived from an EMBL/GenBank/DDBJ whole genome shotgun (WGS) entry which is preliminary data.</text>
</comment>
<dbReference type="SUPFAM" id="SSF143456">
    <property type="entry name" value="VC0467-like"/>
    <property type="match status" value="1"/>
</dbReference>
<dbReference type="Pfam" id="PF02622">
    <property type="entry name" value="DUF179"/>
    <property type="match status" value="1"/>
</dbReference>
<dbReference type="NCBIfam" id="NF001270">
    <property type="entry name" value="PRK00228.2-2"/>
    <property type="match status" value="1"/>
</dbReference>
<feature type="region of interest" description="Disordered" evidence="2">
    <location>
        <begin position="1"/>
        <end position="25"/>
    </location>
</feature>
<dbReference type="InterPro" id="IPR003774">
    <property type="entry name" value="AlgH-like"/>
</dbReference>
<dbReference type="Proteomes" id="UP000744769">
    <property type="component" value="Unassembled WGS sequence"/>
</dbReference>
<dbReference type="PANTHER" id="PTHR30327">
    <property type="entry name" value="UNCHARACTERIZED PROTEIN YQGE"/>
    <property type="match status" value="1"/>
</dbReference>
<dbReference type="PANTHER" id="PTHR30327:SF1">
    <property type="entry name" value="UPF0301 PROTEIN YQGE"/>
    <property type="match status" value="1"/>
</dbReference>
<feature type="compositionally biased region" description="Basic residues" evidence="2">
    <location>
        <begin position="1"/>
        <end position="10"/>
    </location>
</feature>
<keyword evidence="4" id="KW-1185">Reference proteome</keyword>
<reference evidence="3" key="1">
    <citation type="submission" date="2020-03" db="EMBL/GenBank/DDBJ databases">
        <title>Draft sequencing of Calidifontibacter sp. DB0510.</title>
        <authorList>
            <person name="Kim D.-U."/>
        </authorList>
    </citation>
    <scope>NUCLEOTIDE SEQUENCE</scope>
    <source>
        <strain evidence="3">DB0510</strain>
    </source>
</reference>
<comment type="similarity">
    <text evidence="1">Belongs to the UPF0301 (AlgH) family.</text>
</comment>
<dbReference type="AlphaFoldDB" id="A0A967B4L2"/>
<evidence type="ECO:0000256" key="1">
    <source>
        <dbReference type="ARBA" id="ARBA00009600"/>
    </source>
</evidence>
<dbReference type="EMBL" id="JAAOIV010000001">
    <property type="protein sequence ID" value="NHN54521.1"/>
    <property type="molecule type" value="Genomic_DNA"/>
</dbReference>
<evidence type="ECO:0000256" key="2">
    <source>
        <dbReference type="SAM" id="MobiDB-lite"/>
    </source>
</evidence>
<dbReference type="Gene3D" id="3.40.1740.10">
    <property type="entry name" value="VC0467-like"/>
    <property type="match status" value="1"/>
</dbReference>
<name>A0A967B4L2_9MICO</name>
<sequence length="219" mass="23187">MAVRTAGRHATRADDPGPLVTGGATARDNAGVETLTGRLLVAVPRDVSEPEMSDLFDRSVVLLLNHDTDGAHGIVLNRPLPAAVDAVLPGWEDHVVPPGTLFQGGPVALDSALGLVSIPGTDESVGLKRLFRGVGLVDLDAPPVVVMPEVSALRIFAGYAGWEGGQLEGELRSGMWFVVDAEAGDAFTDDPDTLWAQVLRRQRNEMSFALTHPSDPNLN</sequence>
<evidence type="ECO:0000313" key="3">
    <source>
        <dbReference type="EMBL" id="NHN54521.1"/>
    </source>
</evidence>
<evidence type="ECO:0000313" key="4">
    <source>
        <dbReference type="Proteomes" id="UP000744769"/>
    </source>
</evidence>
<proteinExistence type="inferred from homology"/>